<dbReference type="SMART" id="SM00726">
    <property type="entry name" value="UIM"/>
    <property type="match status" value="2"/>
</dbReference>
<dbReference type="PANTHER" id="PTHR24006">
    <property type="entry name" value="UBIQUITIN CARBOXYL-TERMINAL HYDROLASE"/>
    <property type="match status" value="1"/>
</dbReference>
<evidence type="ECO:0000313" key="3">
    <source>
        <dbReference type="EMBL" id="CAI8024838.1"/>
    </source>
</evidence>
<feature type="compositionally biased region" description="Basic and acidic residues" evidence="1">
    <location>
        <begin position="745"/>
        <end position="758"/>
    </location>
</feature>
<dbReference type="Pfam" id="PF00443">
    <property type="entry name" value="UCH"/>
    <property type="match status" value="2"/>
</dbReference>
<dbReference type="PROSITE" id="PS50235">
    <property type="entry name" value="USP_3"/>
    <property type="match status" value="1"/>
</dbReference>
<feature type="compositionally biased region" description="Basic and acidic residues" evidence="1">
    <location>
        <begin position="435"/>
        <end position="450"/>
    </location>
</feature>
<dbReference type="AlphaFoldDB" id="A0AA35S7E7"/>
<protein>
    <submittedName>
        <fullName evidence="3">Ubiquitin carboxyl-terminal hydrolase 25</fullName>
    </submittedName>
</protein>
<dbReference type="GO" id="GO:0005829">
    <property type="term" value="C:cytosol"/>
    <property type="evidence" value="ECO:0007669"/>
    <property type="project" value="TreeGrafter"/>
</dbReference>
<dbReference type="InterPro" id="IPR001394">
    <property type="entry name" value="Peptidase_C19_UCH"/>
</dbReference>
<keyword evidence="4" id="KW-1185">Reference proteome</keyword>
<dbReference type="GO" id="GO:0016579">
    <property type="term" value="P:protein deubiquitination"/>
    <property type="evidence" value="ECO:0007669"/>
    <property type="project" value="InterPro"/>
</dbReference>
<dbReference type="PROSITE" id="PS50330">
    <property type="entry name" value="UIM"/>
    <property type="match status" value="1"/>
</dbReference>
<feature type="compositionally biased region" description="Basic and acidic residues" evidence="1">
    <location>
        <begin position="605"/>
        <end position="631"/>
    </location>
</feature>
<comment type="caution">
    <text evidence="3">The sequence shown here is derived from an EMBL/GenBank/DDBJ whole genome shotgun (WGS) entry which is preliminary data.</text>
</comment>
<dbReference type="Proteomes" id="UP001174909">
    <property type="component" value="Unassembled WGS sequence"/>
</dbReference>
<proteinExistence type="predicted"/>
<dbReference type="InterPro" id="IPR018200">
    <property type="entry name" value="USP_CS"/>
</dbReference>
<dbReference type="InterPro" id="IPR050164">
    <property type="entry name" value="Peptidase_C19"/>
</dbReference>
<dbReference type="InterPro" id="IPR028889">
    <property type="entry name" value="USP"/>
</dbReference>
<feature type="compositionally biased region" description="Basic and acidic residues" evidence="1">
    <location>
        <begin position="703"/>
        <end position="723"/>
    </location>
</feature>
<feature type="domain" description="USP" evidence="2">
    <location>
        <begin position="190"/>
        <end position="672"/>
    </location>
</feature>
<dbReference type="InterPro" id="IPR003903">
    <property type="entry name" value="UIM_dom"/>
</dbReference>
<dbReference type="InterPro" id="IPR038765">
    <property type="entry name" value="Papain-like_cys_pep_sf"/>
</dbReference>
<feature type="region of interest" description="Disordered" evidence="1">
    <location>
        <begin position="1"/>
        <end position="35"/>
    </location>
</feature>
<gene>
    <name evidence="3" type="ORF">GBAR_LOCUS14388</name>
</gene>
<evidence type="ECO:0000259" key="2">
    <source>
        <dbReference type="PROSITE" id="PS50235"/>
    </source>
</evidence>
<dbReference type="GO" id="GO:0005634">
    <property type="term" value="C:nucleus"/>
    <property type="evidence" value="ECO:0007669"/>
    <property type="project" value="TreeGrafter"/>
</dbReference>
<feature type="region of interest" description="Disordered" evidence="1">
    <location>
        <begin position="703"/>
        <end position="771"/>
    </location>
</feature>
<dbReference type="PROSITE" id="PS00972">
    <property type="entry name" value="USP_1"/>
    <property type="match status" value="1"/>
</dbReference>
<dbReference type="SUPFAM" id="SSF54001">
    <property type="entry name" value="Cysteine proteinases"/>
    <property type="match status" value="1"/>
</dbReference>
<keyword evidence="3" id="KW-0378">Hydrolase</keyword>
<feature type="region of interest" description="Disordered" evidence="1">
    <location>
        <begin position="986"/>
        <end position="1010"/>
    </location>
</feature>
<reference evidence="3" key="1">
    <citation type="submission" date="2023-03" db="EMBL/GenBank/DDBJ databases">
        <authorList>
            <person name="Steffen K."/>
            <person name="Cardenas P."/>
        </authorList>
    </citation>
    <scope>NUCLEOTIDE SEQUENCE</scope>
</reference>
<dbReference type="PANTHER" id="PTHR24006:SF944">
    <property type="entry name" value="UBIQUITIN CARBOXYL-TERMINAL HYDROLASE"/>
    <property type="match status" value="1"/>
</dbReference>
<dbReference type="GO" id="GO:0004843">
    <property type="term" value="F:cysteine-type deubiquitinase activity"/>
    <property type="evidence" value="ECO:0007669"/>
    <property type="project" value="InterPro"/>
</dbReference>
<organism evidence="3 4">
    <name type="scientific">Geodia barretti</name>
    <name type="common">Barrett's horny sponge</name>
    <dbReference type="NCBI Taxonomy" id="519541"/>
    <lineage>
        <taxon>Eukaryota</taxon>
        <taxon>Metazoa</taxon>
        <taxon>Porifera</taxon>
        <taxon>Demospongiae</taxon>
        <taxon>Heteroscleromorpha</taxon>
        <taxon>Tetractinellida</taxon>
        <taxon>Astrophorina</taxon>
        <taxon>Geodiidae</taxon>
        <taxon>Geodia</taxon>
    </lineage>
</organism>
<dbReference type="PROSITE" id="PS00973">
    <property type="entry name" value="USP_2"/>
    <property type="match status" value="1"/>
</dbReference>
<dbReference type="Gene3D" id="3.90.70.10">
    <property type="entry name" value="Cysteine proteinases"/>
    <property type="match status" value="1"/>
</dbReference>
<feature type="compositionally biased region" description="Pro residues" evidence="1">
    <location>
        <begin position="994"/>
        <end position="1003"/>
    </location>
</feature>
<sequence>MAHSRGEGGGTGGTTPKPNPNPSASAGQTPSNMDLAHANRTTGFKRVKQQFSAANLVVKRLLVRRPLLALRFVTATLFCSFSSSPSSSSSPLLSFPTSPHTVHCTPPDPIDLTQEDNALQKALALSLQEMQQGSTGGPQISLEDQELSRALEASLAERQGALQQIGLSLAGISVDPLNPHERQRLGHNPVGLKNIGNTCWFSAVIQSLFHIPEFRSVVLQFQPPALPSPDQPHHHCLLFLVELRRLFALLLATRRNEHCQVLCTICCSLALSSPNPVVRLFTGHCQTEGLLEGQTFVNESDFGAFPIQVQGHAHLHDSLEAACVSSDMGQETWFTALPPILVLELSRFSFNQSSSTAEKLHSRLAFDQTLSMDRYLHRNREKVRLRRREVAALKHKLLELRRRLARFTCYQGHSVSIQQVLQMTLDFAREQSSAVREESVSGDEDGRGRGGESQVGMGEKYPRMSVGPEPRYISPEERATLDQCLGRWRNEVDEDISDLRESVSTTEDSLSAVYSDEAMNTVSYHLHAVLVHQGQASGGHYWSYVRRPPSLVIETLPPAATPGSSSVVDQLQVPAAAAMIRGGPEVVMSGSPAMSTESGGGGEEGGARGDAVKGGEKRQEGRRGSDREKRGGGGWLKFNDVSVHEVGWEEVVKESYGGHHNTSAYCLIYLSPLLHHSWASSDEENELAGDLKEIVEEDNEAFRQEKADYDARKEQQERLREAGEGGADSCQSQSSLAPVGGATSDDARPVGPKHDRSPEQMQVDSPPLPPVDAALTTELQLQVQTQYRHHSLYQRLEGREGGDSEVEVQMRLSHICSYVILSELTKNEMVAPALQVFLLQAVEMECEGEELRLLAKKEIVSVLIKPGVQHMMNELRGLHQQLKIITHHFIYGVHCLAQKKLESALVRSVYAYKLNWELTRRAGDRAGLKSLILGVLRRRALMEVSRGAIGLFDQGNVRAALEMATDFLVPTLKSMSELRCQGDDGVMERSPDLELPPVPPTPALDPSSLSSDYNTVLQQLGQLVKS</sequence>
<feature type="region of interest" description="Disordered" evidence="1">
    <location>
        <begin position="434"/>
        <end position="471"/>
    </location>
</feature>
<feature type="compositionally biased region" description="Polar residues" evidence="1">
    <location>
        <begin position="22"/>
        <end position="32"/>
    </location>
</feature>
<name>A0AA35S7E7_GEOBA</name>
<feature type="region of interest" description="Disordered" evidence="1">
    <location>
        <begin position="588"/>
        <end position="636"/>
    </location>
</feature>
<evidence type="ECO:0000313" key="4">
    <source>
        <dbReference type="Proteomes" id="UP001174909"/>
    </source>
</evidence>
<dbReference type="EMBL" id="CASHTH010002099">
    <property type="protein sequence ID" value="CAI8024838.1"/>
    <property type="molecule type" value="Genomic_DNA"/>
</dbReference>
<evidence type="ECO:0000256" key="1">
    <source>
        <dbReference type="SAM" id="MobiDB-lite"/>
    </source>
</evidence>
<accession>A0AA35S7E7</accession>